<dbReference type="Pfam" id="PF00563">
    <property type="entry name" value="EAL"/>
    <property type="match status" value="1"/>
</dbReference>
<dbReference type="OrthoDB" id="9805474at2"/>
<dbReference type="InterPro" id="IPR003018">
    <property type="entry name" value="GAF"/>
</dbReference>
<dbReference type="eggNOG" id="COG2200">
    <property type="taxonomic scope" value="Bacteria"/>
</dbReference>
<dbReference type="SMART" id="SM00267">
    <property type="entry name" value="GGDEF"/>
    <property type="match status" value="1"/>
</dbReference>
<dbReference type="InterPro" id="IPR029016">
    <property type="entry name" value="GAF-like_dom_sf"/>
</dbReference>
<dbReference type="Gene3D" id="3.20.20.450">
    <property type="entry name" value="EAL domain"/>
    <property type="match status" value="1"/>
</dbReference>
<dbReference type="HOGENOM" id="CLU_000445_70_20_9"/>
<feature type="domain" description="EAL" evidence="1">
    <location>
        <begin position="463"/>
        <end position="717"/>
    </location>
</feature>
<dbReference type="PANTHER" id="PTHR33121:SF70">
    <property type="entry name" value="SIGNALING PROTEIN YKOW"/>
    <property type="match status" value="1"/>
</dbReference>
<keyword evidence="4" id="KW-1185">Reference proteome</keyword>
<dbReference type="SMART" id="SM00052">
    <property type="entry name" value="EAL"/>
    <property type="match status" value="1"/>
</dbReference>
<dbReference type="eggNOG" id="COG2203">
    <property type="taxonomic scope" value="Bacteria"/>
</dbReference>
<dbReference type="NCBIfam" id="TIGR00254">
    <property type="entry name" value="GGDEF"/>
    <property type="match status" value="1"/>
</dbReference>
<dbReference type="Pfam" id="PF01590">
    <property type="entry name" value="GAF"/>
    <property type="match status" value="1"/>
</dbReference>
<proteinExistence type="predicted"/>
<dbReference type="SUPFAM" id="SSF55073">
    <property type="entry name" value="Nucleotide cyclase"/>
    <property type="match status" value="1"/>
</dbReference>
<dbReference type="PROSITE" id="PS50887">
    <property type="entry name" value="GGDEF"/>
    <property type="match status" value="1"/>
</dbReference>
<dbReference type="AlphaFoldDB" id="C0C1Q7"/>
<dbReference type="Gene3D" id="3.30.70.270">
    <property type="match status" value="1"/>
</dbReference>
<dbReference type="Pfam" id="PF00990">
    <property type="entry name" value="GGDEF"/>
    <property type="match status" value="1"/>
</dbReference>
<evidence type="ECO:0000259" key="1">
    <source>
        <dbReference type="PROSITE" id="PS50883"/>
    </source>
</evidence>
<dbReference type="InterPro" id="IPR050706">
    <property type="entry name" value="Cyclic-di-GMP_PDE-like"/>
</dbReference>
<comment type="caution">
    <text evidence="3">The sequence shown here is derived from an EMBL/GenBank/DDBJ whole genome shotgun (WGS) entry which is preliminary data.</text>
</comment>
<dbReference type="STRING" id="553973.CLOHYLEM_06077"/>
<dbReference type="SUPFAM" id="SSF55781">
    <property type="entry name" value="GAF domain-like"/>
    <property type="match status" value="1"/>
</dbReference>
<reference evidence="3" key="2">
    <citation type="submission" date="2013-06" db="EMBL/GenBank/DDBJ databases">
        <title>Draft genome sequence of Clostridium hylemonae (DSM 15053).</title>
        <authorList>
            <person name="Sudarsanam P."/>
            <person name="Ley R."/>
            <person name="Guruge J."/>
            <person name="Turnbaugh P.J."/>
            <person name="Mahowald M."/>
            <person name="Liep D."/>
            <person name="Gordon J."/>
        </authorList>
    </citation>
    <scope>NUCLEOTIDE SEQUENCE</scope>
    <source>
        <strain evidence="3">DSM 15053</strain>
    </source>
</reference>
<organism evidence="3 4">
    <name type="scientific">[Clostridium] hylemonae DSM 15053</name>
    <dbReference type="NCBI Taxonomy" id="553973"/>
    <lineage>
        <taxon>Bacteria</taxon>
        <taxon>Bacillati</taxon>
        <taxon>Bacillota</taxon>
        <taxon>Clostridia</taxon>
        <taxon>Lachnospirales</taxon>
        <taxon>Lachnospiraceae</taxon>
    </lineage>
</organism>
<dbReference type="InterPro" id="IPR001633">
    <property type="entry name" value="EAL_dom"/>
</dbReference>
<dbReference type="CDD" id="cd01949">
    <property type="entry name" value="GGDEF"/>
    <property type="match status" value="1"/>
</dbReference>
<feature type="domain" description="GGDEF" evidence="2">
    <location>
        <begin position="335"/>
        <end position="464"/>
    </location>
</feature>
<gene>
    <name evidence="3" type="ORF">CLOHYLEM_06077</name>
</gene>
<reference evidence="3" key="1">
    <citation type="submission" date="2009-02" db="EMBL/GenBank/DDBJ databases">
        <authorList>
            <person name="Fulton L."/>
            <person name="Clifton S."/>
            <person name="Fulton B."/>
            <person name="Xu J."/>
            <person name="Minx P."/>
            <person name="Pepin K.H."/>
            <person name="Johnson M."/>
            <person name="Bhonagiri V."/>
            <person name="Nash W.E."/>
            <person name="Mardis E.R."/>
            <person name="Wilson R.K."/>
        </authorList>
    </citation>
    <scope>NUCLEOTIDE SEQUENCE [LARGE SCALE GENOMIC DNA]</scope>
    <source>
        <strain evidence="3">DSM 15053</strain>
    </source>
</reference>
<dbReference type="InterPro" id="IPR029787">
    <property type="entry name" value="Nucleotide_cyclase"/>
</dbReference>
<dbReference type="InterPro" id="IPR035919">
    <property type="entry name" value="EAL_sf"/>
</dbReference>
<dbReference type="PANTHER" id="PTHR33121">
    <property type="entry name" value="CYCLIC DI-GMP PHOSPHODIESTERASE PDEF"/>
    <property type="match status" value="1"/>
</dbReference>
<dbReference type="InterPro" id="IPR000160">
    <property type="entry name" value="GGDEF_dom"/>
</dbReference>
<dbReference type="GO" id="GO:0071111">
    <property type="term" value="F:cyclic-guanylate-specific phosphodiesterase activity"/>
    <property type="evidence" value="ECO:0007669"/>
    <property type="project" value="InterPro"/>
</dbReference>
<evidence type="ECO:0000259" key="2">
    <source>
        <dbReference type="PROSITE" id="PS50887"/>
    </source>
</evidence>
<dbReference type="EMBL" id="ABYI02000022">
    <property type="protein sequence ID" value="EEG74071.1"/>
    <property type="molecule type" value="Genomic_DNA"/>
</dbReference>
<protein>
    <submittedName>
        <fullName evidence="3">Diguanylate cyclase (GGDEF) domain protein</fullName>
    </submittedName>
</protein>
<evidence type="ECO:0000313" key="4">
    <source>
        <dbReference type="Proteomes" id="UP000004893"/>
    </source>
</evidence>
<dbReference type="PROSITE" id="PS50883">
    <property type="entry name" value="EAL"/>
    <property type="match status" value="1"/>
</dbReference>
<dbReference type="Proteomes" id="UP000004893">
    <property type="component" value="Unassembled WGS sequence"/>
</dbReference>
<dbReference type="InterPro" id="IPR043128">
    <property type="entry name" value="Rev_trsase/Diguanyl_cyclase"/>
</dbReference>
<name>C0C1Q7_9FIRM</name>
<evidence type="ECO:0000313" key="3">
    <source>
        <dbReference type="EMBL" id="EEG74071.1"/>
    </source>
</evidence>
<sequence length="717" mass="83631">MLRKDKKNMTISDNEILSLIVNEGNDVTYLSDIENYKLYFVNRKGLEILGNPEMEEWYGRPCYEVLQNRNSPCPFCTNHLLSEESFYEWNFYNEYMKREFVKRGIIVNFNGRKTRMEFAMDVTKICDMERKLKQELDVQKVLVDCALALNRESKEGDESIYAFLTIIRDYYDADRAYIFEITEEKQSLKNTFEICRKGIKPQIDNLQELPLSAVDCWMQAFEKGQIYNISSLSKEKNHDSEEYRILAAQNVDSLLAMPLVLEGEVIGFLGVDNPTVNADVEVLLRLTPEFIVNDIRKRQIWQEAKNSGYIDDLTGLGNRKKSRQMVEWLEQQYQEEFGIVTVDIDSLRNINNAYGYEWGDHMLRYVAQTLIKCFGDYVYRVGDDEFVAFCLDIRKSEFEEEVRKLQKIAKWDEQLQIAIGSSWFEGESDIDYQITVANEKMHINKVKNYKRGTVGQKSIQKYRGVLAENLQREIETGRFVVYLQPQINLKNNRIGGAEALIRRLDEHGNIIFPNSFVSRYEGDEIIRYIDFYVLERVCRILKQWKEKGRQDVGIAVNFSRVTMMEDEVVEKMRAVCRKFGVDPGQITIEVTESIGMLERDTLKELLDDIQKSGFRISLDDFGSRYSDLALLSLADFNEIKLDKSLIDRLEIGGKPRVIAEYVLRMCMELKLTHSVAEGIETVSQREILKNFGCELGQGYLFDKPMPVDEFENKYLEL</sequence>
<dbReference type="CDD" id="cd01948">
    <property type="entry name" value="EAL"/>
    <property type="match status" value="1"/>
</dbReference>
<dbReference type="Gene3D" id="3.30.450.40">
    <property type="match status" value="1"/>
</dbReference>
<dbReference type="SUPFAM" id="SSF141868">
    <property type="entry name" value="EAL domain-like"/>
    <property type="match status" value="1"/>
</dbReference>
<accession>C0C1Q7</accession>